<name>A0A7V3KPI1_UNCW3</name>
<dbReference type="SUPFAM" id="SSF82171">
    <property type="entry name" value="DPP6 N-terminal domain-like"/>
    <property type="match status" value="1"/>
</dbReference>
<organism evidence="2">
    <name type="scientific">candidate division WOR-3 bacterium</name>
    <dbReference type="NCBI Taxonomy" id="2052148"/>
    <lineage>
        <taxon>Bacteria</taxon>
        <taxon>Bacteria division WOR-3</taxon>
    </lineage>
</organism>
<protein>
    <recommendedName>
        <fullName evidence="3">Dipeptidylpeptidase IV N-terminal domain-containing protein</fullName>
    </recommendedName>
</protein>
<dbReference type="EMBL" id="DTGD01000237">
    <property type="protein sequence ID" value="HGB36496.1"/>
    <property type="molecule type" value="Genomic_DNA"/>
</dbReference>
<gene>
    <name evidence="2" type="ORF">ENV38_06310</name>
</gene>
<evidence type="ECO:0000256" key="1">
    <source>
        <dbReference type="ARBA" id="ARBA00009820"/>
    </source>
</evidence>
<proteinExistence type="inferred from homology"/>
<sequence length="413" mass="47009">MKKIFKIWILVILFSLFFLPDASGWQEEEPWTPSVDKVVWSPLGDKIAFIGNLNEGESCSLYIMNMDGTNLTKLVEGVDDLFCFSPDGAKIYYRVTTNEEIPEPPYVIDYSYVYVINIDGSNAQKLRNYPESEASFTVSPDGEYTVIDGVLCTAQGQEIRLLPLLFDPSFSPDGQWLVGGYYENWQQKEWLKNRFINLWLLNLNTLQRQPVTSGPYVDSDAKWSPNGQWIVFLSNRSESVAKVHPSKIWLVRPDGSDLHPLFDYNNLPDVLDFSPNWSPDGNWIIFIRFTPEDCNIWVASVDGSQVYKLTNFSYAALPTEEAQRFYAKFLKEKKSSKGIYSGNVDNSKKVIVGKKMDKRKLVLHESNQETDHLSNWWPDEGTSSKGTAIPLTAGGLTLSAIGYVIWKFLRILA</sequence>
<dbReference type="InterPro" id="IPR011659">
    <property type="entry name" value="WD40"/>
</dbReference>
<reference evidence="2" key="1">
    <citation type="journal article" date="2020" name="mSystems">
        <title>Genome- and Community-Level Interaction Insights into Carbon Utilization and Element Cycling Functions of Hydrothermarchaeota in Hydrothermal Sediment.</title>
        <authorList>
            <person name="Zhou Z."/>
            <person name="Liu Y."/>
            <person name="Xu W."/>
            <person name="Pan J."/>
            <person name="Luo Z.H."/>
            <person name="Li M."/>
        </authorList>
    </citation>
    <scope>NUCLEOTIDE SEQUENCE [LARGE SCALE GENOMIC DNA]</scope>
    <source>
        <strain evidence="2">SpSt-754</strain>
    </source>
</reference>
<comment type="similarity">
    <text evidence="1">Belongs to the TolB family.</text>
</comment>
<evidence type="ECO:0008006" key="3">
    <source>
        <dbReference type="Google" id="ProtNLM"/>
    </source>
</evidence>
<dbReference type="PANTHER" id="PTHR36842">
    <property type="entry name" value="PROTEIN TOLB HOMOLOG"/>
    <property type="match status" value="1"/>
</dbReference>
<dbReference type="Gene3D" id="2.120.10.30">
    <property type="entry name" value="TolB, C-terminal domain"/>
    <property type="match status" value="2"/>
</dbReference>
<evidence type="ECO:0000313" key="2">
    <source>
        <dbReference type="EMBL" id="HGB36496.1"/>
    </source>
</evidence>
<dbReference type="InterPro" id="IPR011042">
    <property type="entry name" value="6-blade_b-propeller_TolB-like"/>
</dbReference>
<dbReference type="PANTHER" id="PTHR36842:SF1">
    <property type="entry name" value="PROTEIN TOLB"/>
    <property type="match status" value="1"/>
</dbReference>
<comment type="caution">
    <text evidence="2">The sequence shown here is derived from an EMBL/GenBank/DDBJ whole genome shotgun (WGS) entry which is preliminary data.</text>
</comment>
<dbReference type="AlphaFoldDB" id="A0A7V3KPI1"/>
<accession>A0A7V3KPI1</accession>
<dbReference type="Pfam" id="PF07676">
    <property type="entry name" value="PD40"/>
    <property type="match status" value="3"/>
</dbReference>